<gene>
    <name evidence="6" type="ORF">CDV49_19560</name>
</gene>
<dbReference type="Proteomes" id="UP000196878">
    <property type="component" value="Unassembled WGS sequence"/>
</dbReference>
<dbReference type="CDD" id="cd00009">
    <property type="entry name" value="AAA"/>
    <property type="match status" value="1"/>
</dbReference>
<dbReference type="NCBIfam" id="NF006038">
    <property type="entry name" value="PRK08181.1"/>
    <property type="match status" value="1"/>
</dbReference>
<evidence type="ECO:0000256" key="2">
    <source>
        <dbReference type="ARBA" id="ARBA00022741"/>
    </source>
</evidence>
<keyword evidence="3" id="KW-0067">ATP-binding</keyword>
<accession>A0A212A6H9</accession>
<dbReference type="PANTHER" id="PTHR30050">
    <property type="entry name" value="CHROMOSOMAL REPLICATION INITIATOR PROTEIN DNAA"/>
    <property type="match status" value="1"/>
</dbReference>
<sequence length="297" mass="33096">MTTVYSIDEVRLGIMLNELRLPTIKTLWPRFAETADREGWPAARFLAAIAEHELAERANRRIERHLAEAHLPPGKTLDSFAFEAVPMISKAQVTAMAAGDSWLAKGANVLMFGPPGGGKSHLAAAIGLALIENGWRVLFARTTDLVQKLQVARRELQLENAIAKLDKFDLLILDDLAYVTKDQAETSVLFELISARYERRSILITANQPFGEWNRVFPDPAMTLAAVDRLVHHATIFEMNVESYRRRSAMEAKRSRGRPAAFATINNTPQFVAERQSTSSQHLASDNQDDTLTDTAT</sequence>
<dbReference type="Gene3D" id="3.40.50.300">
    <property type="entry name" value="P-loop containing nucleotide triphosphate hydrolases"/>
    <property type="match status" value="1"/>
</dbReference>
<dbReference type="Pfam" id="PF01695">
    <property type="entry name" value="IstB_IS21"/>
    <property type="match status" value="1"/>
</dbReference>
<evidence type="ECO:0000313" key="7">
    <source>
        <dbReference type="Proteomes" id="UP000196878"/>
    </source>
</evidence>
<dbReference type="RefSeq" id="WP_088216957.1">
    <property type="nucleotide sequence ID" value="NZ_NIPW01000067.1"/>
</dbReference>
<evidence type="ECO:0000313" key="6">
    <source>
        <dbReference type="EMBL" id="OWJ74403.1"/>
    </source>
</evidence>
<dbReference type="InterPro" id="IPR002611">
    <property type="entry name" value="IstB_ATP-bd"/>
</dbReference>
<keyword evidence="2" id="KW-0547">Nucleotide-binding</keyword>
<dbReference type="GeneID" id="39677327"/>
<dbReference type="OrthoDB" id="8150723at2"/>
<dbReference type="InterPro" id="IPR028350">
    <property type="entry name" value="DNAC/IstB-like"/>
</dbReference>
<evidence type="ECO:0000256" key="3">
    <source>
        <dbReference type="ARBA" id="ARBA00022840"/>
    </source>
</evidence>
<dbReference type="GO" id="GO:0006260">
    <property type="term" value="P:DNA replication"/>
    <property type="evidence" value="ECO:0007669"/>
    <property type="project" value="TreeGrafter"/>
</dbReference>
<comment type="caution">
    <text evidence="6">The sequence shown here is derived from an EMBL/GenBank/DDBJ whole genome shotgun (WGS) entry which is preliminary data.</text>
</comment>
<evidence type="ECO:0000259" key="5">
    <source>
        <dbReference type="SMART" id="SM00382"/>
    </source>
</evidence>
<evidence type="ECO:0000256" key="4">
    <source>
        <dbReference type="SAM" id="MobiDB-lite"/>
    </source>
</evidence>
<dbReference type="PANTHER" id="PTHR30050:SF4">
    <property type="entry name" value="ATP-BINDING PROTEIN RV3427C IN INSERTION SEQUENCE-RELATED"/>
    <property type="match status" value="1"/>
</dbReference>
<feature type="compositionally biased region" description="Acidic residues" evidence="4">
    <location>
        <begin position="287"/>
        <end position="297"/>
    </location>
</feature>
<keyword evidence="7" id="KW-1185">Reference proteome</keyword>
<feature type="compositionally biased region" description="Polar residues" evidence="4">
    <location>
        <begin position="273"/>
        <end position="286"/>
    </location>
</feature>
<comment type="similarity">
    <text evidence="1">Belongs to the IS21/IS1162 putative ATP-binding protein family.</text>
</comment>
<dbReference type="InterPro" id="IPR027417">
    <property type="entry name" value="P-loop_NTPase"/>
</dbReference>
<protein>
    <recommendedName>
        <fullName evidence="5">AAA+ ATPase domain-containing protein</fullName>
    </recommendedName>
</protein>
<dbReference type="EMBL" id="NIPW01000067">
    <property type="protein sequence ID" value="OWJ74403.1"/>
    <property type="molecule type" value="Genomic_DNA"/>
</dbReference>
<dbReference type="NCBIfam" id="NF038214">
    <property type="entry name" value="IS21_help_AAA"/>
    <property type="match status" value="1"/>
</dbReference>
<evidence type="ECO:0000256" key="1">
    <source>
        <dbReference type="ARBA" id="ARBA00008059"/>
    </source>
</evidence>
<feature type="domain" description="AAA+ ATPase" evidence="5">
    <location>
        <begin position="105"/>
        <end position="237"/>
    </location>
</feature>
<reference evidence="6 7" key="1">
    <citation type="submission" date="2016-12" db="EMBL/GenBank/DDBJ databases">
        <title>Comparison of Traditional DNA-DNA Hybridization with In Silico Genomic Analysis.</title>
        <authorList>
            <person name="Nicholson A.C."/>
            <person name="Humrighouse B.W."/>
            <person name="Graziano J."/>
            <person name="Lasker B."/>
            <person name="Whitney A.M."/>
            <person name="Mcquiston J.R."/>
        </authorList>
    </citation>
    <scope>NUCLEOTIDE SEQUENCE [LARGE SCALE GENOMIC DNA]</scope>
    <source>
        <strain evidence="6 7">H2240</strain>
    </source>
</reference>
<feature type="region of interest" description="Disordered" evidence="4">
    <location>
        <begin position="273"/>
        <end position="297"/>
    </location>
</feature>
<dbReference type="SMART" id="SM00382">
    <property type="entry name" value="AAA"/>
    <property type="match status" value="1"/>
</dbReference>
<dbReference type="AlphaFoldDB" id="A0A212A6H9"/>
<proteinExistence type="inferred from homology"/>
<dbReference type="SUPFAM" id="SSF52540">
    <property type="entry name" value="P-loop containing nucleoside triphosphate hydrolases"/>
    <property type="match status" value="1"/>
</dbReference>
<dbReference type="InterPro" id="IPR003593">
    <property type="entry name" value="AAA+_ATPase"/>
</dbReference>
<dbReference type="GO" id="GO:0005524">
    <property type="term" value="F:ATP binding"/>
    <property type="evidence" value="ECO:0007669"/>
    <property type="project" value="UniProtKB-KW"/>
</dbReference>
<dbReference type="PIRSF" id="PIRSF003073">
    <property type="entry name" value="DNAC_TnpB_IstB"/>
    <property type="match status" value="1"/>
</dbReference>
<organism evidence="6 7">
    <name type="scientific">Haematobacter genomosp. 1</name>
    <dbReference type="NCBI Taxonomy" id="366618"/>
    <lineage>
        <taxon>Bacteria</taxon>
        <taxon>Pseudomonadati</taxon>
        <taxon>Pseudomonadota</taxon>
        <taxon>Alphaproteobacteria</taxon>
        <taxon>Rhodobacterales</taxon>
        <taxon>Paracoccaceae</taxon>
        <taxon>Haematobacter</taxon>
    </lineage>
</organism>
<name>A0A212A6H9_9RHOB</name>
<dbReference type="InterPro" id="IPR047661">
    <property type="entry name" value="IstB"/>
</dbReference>